<evidence type="ECO:0000313" key="2">
    <source>
        <dbReference type="Proteomes" id="UP000282613"/>
    </source>
</evidence>
<evidence type="ECO:0000313" key="3">
    <source>
        <dbReference type="WBParaSite" id="TASK_0000600801-mRNA-1"/>
    </source>
</evidence>
<reference evidence="1 2" key="2">
    <citation type="submission" date="2018-11" db="EMBL/GenBank/DDBJ databases">
        <authorList>
            <consortium name="Pathogen Informatics"/>
        </authorList>
    </citation>
    <scope>NUCLEOTIDE SEQUENCE [LARGE SCALE GENOMIC DNA]</scope>
</reference>
<sequence length="93" mass="10417">MSGTGCSFIRRHKSRWADNLLEESVKVATKRPFLTVPTRDYQFGLVMCIPLSNRRGALEDEGCCAEVHALPREKQVNEQKGSLTAAPVATERR</sequence>
<keyword evidence="2" id="KW-1185">Reference proteome</keyword>
<dbReference type="WBParaSite" id="TASK_0000600801-mRNA-1">
    <property type="protein sequence ID" value="TASK_0000600801-mRNA-1"/>
    <property type="gene ID" value="TASK_0000600801"/>
</dbReference>
<evidence type="ECO:0000313" key="1">
    <source>
        <dbReference type="EMBL" id="VDK35987.1"/>
    </source>
</evidence>
<gene>
    <name evidence="1" type="ORF">TASK_LOCUS6009</name>
</gene>
<proteinExistence type="predicted"/>
<dbReference type="Proteomes" id="UP000282613">
    <property type="component" value="Unassembled WGS sequence"/>
</dbReference>
<accession>A0A0R3W6Z6</accession>
<dbReference type="AlphaFoldDB" id="A0A0R3W6Z6"/>
<protein>
    <submittedName>
        <fullName evidence="1 3">Uncharacterized protein</fullName>
    </submittedName>
</protein>
<reference evidence="3" key="1">
    <citation type="submission" date="2017-02" db="UniProtKB">
        <authorList>
            <consortium name="WormBaseParasite"/>
        </authorList>
    </citation>
    <scope>IDENTIFICATION</scope>
</reference>
<organism evidence="3">
    <name type="scientific">Taenia asiatica</name>
    <name type="common">Asian tapeworm</name>
    <dbReference type="NCBI Taxonomy" id="60517"/>
    <lineage>
        <taxon>Eukaryota</taxon>
        <taxon>Metazoa</taxon>
        <taxon>Spiralia</taxon>
        <taxon>Lophotrochozoa</taxon>
        <taxon>Platyhelminthes</taxon>
        <taxon>Cestoda</taxon>
        <taxon>Eucestoda</taxon>
        <taxon>Cyclophyllidea</taxon>
        <taxon>Taeniidae</taxon>
        <taxon>Taenia</taxon>
    </lineage>
</organism>
<name>A0A0R3W6Z6_TAEAS</name>
<dbReference type="EMBL" id="UYRS01018461">
    <property type="protein sequence ID" value="VDK35987.1"/>
    <property type="molecule type" value="Genomic_DNA"/>
</dbReference>